<evidence type="ECO:0000256" key="4">
    <source>
        <dbReference type="ARBA" id="ARBA00022737"/>
    </source>
</evidence>
<comment type="function">
    <text evidence="10">Required for replication-independent chromatin assembly and for the periodic repression of histone gene transcription during the cell cycle.</text>
</comment>
<keyword evidence="15" id="KW-1185">Reference proteome</keyword>
<evidence type="ECO:0000256" key="10">
    <source>
        <dbReference type="RuleBase" id="RU364014"/>
    </source>
</evidence>
<keyword evidence="7 10" id="KW-0804">Transcription</keyword>
<feature type="repeat" description="WD" evidence="9">
    <location>
        <begin position="62"/>
        <end position="92"/>
    </location>
</feature>
<reference evidence="14" key="1">
    <citation type="submission" date="2015-04" db="UniProtKB">
        <authorList>
            <consortium name="EnsemblPlants"/>
        </authorList>
    </citation>
    <scope>IDENTIFICATION</scope>
</reference>
<evidence type="ECO:0000313" key="14">
    <source>
        <dbReference type="EnsemblPlants" id="OPUNC09G18370.1"/>
    </source>
</evidence>
<dbReference type="FunFam" id="2.130.10.10:FF:000354">
    <property type="entry name" value="Protein HIRA"/>
    <property type="match status" value="1"/>
</dbReference>
<dbReference type="PANTHER" id="PTHR13831">
    <property type="entry name" value="MEMBER OF THE HIR1 FAMILY OF WD-REPEAT PROTEINS"/>
    <property type="match status" value="1"/>
</dbReference>
<dbReference type="InterPro" id="IPR015943">
    <property type="entry name" value="WD40/YVTN_repeat-like_dom_sf"/>
</dbReference>
<evidence type="ECO:0000256" key="9">
    <source>
        <dbReference type="PROSITE-ProRule" id="PRU00221"/>
    </source>
</evidence>
<dbReference type="PROSITE" id="PS50294">
    <property type="entry name" value="WD_REPEATS_REGION"/>
    <property type="match status" value="2"/>
</dbReference>
<evidence type="ECO:0000259" key="12">
    <source>
        <dbReference type="Pfam" id="PF07569"/>
    </source>
</evidence>
<dbReference type="EnsemblPlants" id="OPUNC09G18370.1">
    <property type="protein sequence ID" value="OPUNC09G18370.1"/>
    <property type="gene ID" value="OPUNC09G18370"/>
</dbReference>
<dbReference type="InterPro" id="IPR031120">
    <property type="entry name" value="HIR1-like"/>
</dbReference>
<evidence type="ECO:0000256" key="3">
    <source>
        <dbReference type="ARBA" id="ARBA00022574"/>
    </source>
</evidence>
<dbReference type="PANTHER" id="PTHR13831:SF0">
    <property type="entry name" value="PROTEIN HIRA"/>
    <property type="match status" value="1"/>
</dbReference>
<dbReference type="InterPro" id="IPR011494">
    <property type="entry name" value="HIRA-like_C"/>
</dbReference>
<evidence type="ECO:0000256" key="11">
    <source>
        <dbReference type="SAM" id="MobiDB-lite"/>
    </source>
</evidence>
<dbReference type="InterPro" id="IPR055410">
    <property type="entry name" value="Beta-prop_CAF1B_HIR1"/>
</dbReference>
<dbReference type="GO" id="GO:0005634">
    <property type="term" value="C:nucleus"/>
    <property type="evidence" value="ECO:0007669"/>
    <property type="project" value="UniProtKB-SubCell"/>
</dbReference>
<feature type="repeat" description="WD" evidence="9">
    <location>
        <begin position="163"/>
        <end position="204"/>
    </location>
</feature>
<comment type="similarity">
    <text evidence="2 10">Belongs to the WD repeat HIR1 family.</text>
</comment>
<dbReference type="STRING" id="4537.A0A0E0M4P7"/>
<dbReference type="Proteomes" id="UP000026962">
    <property type="component" value="Chromosome 9"/>
</dbReference>
<dbReference type="GO" id="GO:0000417">
    <property type="term" value="C:HIR complex"/>
    <property type="evidence" value="ECO:0007669"/>
    <property type="project" value="TreeGrafter"/>
</dbReference>
<dbReference type="GO" id="GO:0006351">
    <property type="term" value="P:DNA-templated transcription"/>
    <property type="evidence" value="ECO:0007669"/>
    <property type="project" value="InterPro"/>
</dbReference>
<dbReference type="Gene3D" id="2.130.10.10">
    <property type="entry name" value="YVTN repeat-like/Quinoprotein amine dehydrogenase"/>
    <property type="match status" value="2"/>
</dbReference>
<feature type="repeat" description="WD" evidence="9">
    <location>
        <begin position="121"/>
        <end position="162"/>
    </location>
</feature>
<dbReference type="CDD" id="cd00200">
    <property type="entry name" value="WD40"/>
    <property type="match status" value="1"/>
</dbReference>
<name>A0A0E0M4P7_ORYPU</name>
<keyword evidence="8 10" id="KW-0539">Nucleus</keyword>
<comment type="subcellular location">
    <subcellularLocation>
        <location evidence="1 10">Nucleus</location>
    </subcellularLocation>
</comment>
<feature type="region of interest" description="Disordered" evidence="11">
    <location>
        <begin position="418"/>
        <end position="469"/>
    </location>
</feature>
<protein>
    <recommendedName>
        <fullName evidence="10">Protein HIRA</fullName>
    </recommendedName>
</protein>
<dbReference type="FunFam" id="2.130.10.10:FF:000418">
    <property type="entry name" value="Protein HIRA"/>
    <property type="match status" value="1"/>
</dbReference>
<dbReference type="AlphaFoldDB" id="A0A0E0M4P7"/>
<evidence type="ECO:0000256" key="2">
    <source>
        <dbReference type="ARBA" id="ARBA00007306"/>
    </source>
</evidence>
<dbReference type="GO" id="GO:0006338">
    <property type="term" value="P:chromatin remodeling"/>
    <property type="evidence" value="ECO:0007669"/>
    <property type="project" value="InterPro"/>
</dbReference>
<dbReference type="GO" id="GO:0006355">
    <property type="term" value="P:regulation of DNA-templated transcription"/>
    <property type="evidence" value="ECO:0007669"/>
    <property type="project" value="InterPro"/>
</dbReference>
<dbReference type="eggNOG" id="KOG0973">
    <property type="taxonomic scope" value="Eukaryota"/>
</dbReference>
<dbReference type="GO" id="GO:0000785">
    <property type="term" value="C:chromatin"/>
    <property type="evidence" value="ECO:0007669"/>
    <property type="project" value="TreeGrafter"/>
</dbReference>
<feature type="repeat" description="WD" evidence="9">
    <location>
        <begin position="9"/>
        <end position="44"/>
    </location>
</feature>
<evidence type="ECO:0000259" key="13">
    <source>
        <dbReference type="Pfam" id="PF24105"/>
    </source>
</evidence>
<keyword evidence="4 10" id="KW-0677">Repeat</keyword>
<dbReference type="Pfam" id="PF07569">
    <property type="entry name" value="Hira"/>
    <property type="match status" value="1"/>
</dbReference>
<dbReference type="PROSITE" id="PS50082">
    <property type="entry name" value="WD_REPEATS_2"/>
    <property type="match status" value="4"/>
</dbReference>
<sequence length="899" mass="98098">MITEKPSWIRHEGLQIFSIDIQPGGIRFATGGGDQKIRIWSMKSVAKDNDSDDSSQRLLATIRDHFGTVNCVRWAHHGRYLASGSDDQVIQIHERKAGTGTSEFGSGEPPDVENWKVVMTLRGHTADVVDLNWSPDDSTLASGSLDNTVHIWSMANGICTAVLRGHSSLVKGVTWDPIGSFIASQSDDKTVIIWRTSDWSLAHRTEGHWSKSLGSTFFRRLAWSPCGHFITTTHGFQKPRHSAPVLERGEWSATFDFLGHNAPVVVVKFNHSMFRKHLSTGQDIKAAPAGWANGASKASSKEHQPYNVIAIGSQDRTITVWTTASARPLFVAKHFFTQSVVDLSWSPDGYSLFACSLDGSVATFHFEAKELGYRLSDAELDELKKNRYGDVRGRQSNIAESPAQLLLEEASAKQSASKKVSSVQQFQSPPKVSADAPNPSASVQNQKAPEALPEDEKKTAGSTADDINKAPLRERSGITARTNISESLVIQKASAGAGSDGRLSVEQSGSVVPGSLASCSSLSIHVFNKKDNEDSLPVRLEAKPVERSAGDMIGLGGAFSTKETEITCTRGTETLWSDRISAKVTVLAGNANFWAVGCEDGCLQVYTKCGRRAMPAMMMGSAAVFIDCDECWKLLLVTRRGLMYIWDLYTRTCILHDSLASLVTSPDEAAGKDTGTVKVISAKFSRCGSPLVVLASRHAFLYDTGLKCWLRIADDCFPASNFASSFSSTQGGELGKLQIDIGKFMARKPIWSRVTDDGVQTRSHLETQLAASLALKSPQEYRQCLLSYIRFLAREADESRLREVCESFLGPPMGMVDAASSVDLKNPSWDPDVLGMKKHKLLREDVLPSMATNRKVQRLLNEFMDLLSEYEAAETNVEQMDVTPTPAAAATEGNSNAAS</sequence>
<organism evidence="14">
    <name type="scientific">Oryza punctata</name>
    <name type="common">Red rice</name>
    <dbReference type="NCBI Taxonomy" id="4537"/>
    <lineage>
        <taxon>Eukaryota</taxon>
        <taxon>Viridiplantae</taxon>
        <taxon>Streptophyta</taxon>
        <taxon>Embryophyta</taxon>
        <taxon>Tracheophyta</taxon>
        <taxon>Spermatophyta</taxon>
        <taxon>Magnoliopsida</taxon>
        <taxon>Liliopsida</taxon>
        <taxon>Poales</taxon>
        <taxon>Poaceae</taxon>
        <taxon>BOP clade</taxon>
        <taxon>Oryzoideae</taxon>
        <taxon>Oryzeae</taxon>
        <taxon>Oryzinae</taxon>
        <taxon>Oryza</taxon>
    </lineage>
</organism>
<evidence type="ECO:0000256" key="6">
    <source>
        <dbReference type="ARBA" id="ARBA00023015"/>
    </source>
</evidence>
<evidence type="ECO:0000313" key="15">
    <source>
        <dbReference type="Proteomes" id="UP000026962"/>
    </source>
</evidence>
<dbReference type="OMA" id="RGSWDGD"/>
<feature type="domain" description="CAF1B/HIR1 beta-propeller" evidence="13">
    <location>
        <begin position="11"/>
        <end position="371"/>
    </location>
</feature>
<evidence type="ECO:0000256" key="7">
    <source>
        <dbReference type="ARBA" id="ARBA00023163"/>
    </source>
</evidence>
<keyword evidence="3 9" id="KW-0853">WD repeat</keyword>
<dbReference type="HOGENOM" id="CLU_004372_3_0_1"/>
<dbReference type="Gramene" id="OPUNC09G18370.1">
    <property type="protein sequence ID" value="OPUNC09G18370.1"/>
    <property type="gene ID" value="OPUNC09G18370"/>
</dbReference>
<feature type="domain" description="Protein HIRA-like C-terminal" evidence="12">
    <location>
        <begin position="610"/>
        <end position="807"/>
    </location>
</feature>
<feature type="compositionally biased region" description="Low complexity" evidence="11">
    <location>
        <begin position="418"/>
        <end position="433"/>
    </location>
</feature>
<dbReference type="Pfam" id="PF24105">
    <property type="entry name" value="Beta-prop_CAF1B_HIR1"/>
    <property type="match status" value="1"/>
</dbReference>
<dbReference type="SMART" id="SM00320">
    <property type="entry name" value="WD40"/>
    <property type="match status" value="6"/>
</dbReference>
<reference evidence="14" key="2">
    <citation type="submission" date="2018-05" db="EMBL/GenBank/DDBJ databases">
        <title>OpunRS2 (Oryza punctata Reference Sequence Version 2).</title>
        <authorList>
            <person name="Zhang J."/>
            <person name="Kudrna D."/>
            <person name="Lee S."/>
            <person name="Talag J."/>
            <person name="Welchert J."/>
            <person name="Wing R.A."/>
        </authorList>
    </citation>
    <scope>NUCLEOTIDE SEQUENCE [LARGE SCALE GENOMIC DNA]</scope>
</reference>
<accession>A0A0E0M4P7</accession>
<dbReference type="InterPro" id="IPR001680">
    <property type="entry name" value="WD40_rpt"/>
</dbReference>
<evidence type="ECO:0000256" key="5">
    <source>
        <dbReference type="ARBA" id="ARBA00022853"/>
    </source>
</evidence>
<dbReference type="InterPro" id="IPR036322">
    <property type="entry name" value="WD40_repeat_dom_sf"/>
</dbReference>
<keyword evidence="6 10" id="KW-0805">Transcription regulation</keyword>
<keyword evidence="5 10" id="KW-0156">Chromatin regulator</keyword>
<dbReference type="GO" id="GO:0031491">
    <property type="term" value="F:nucleosome binding"/>
    <property type="evidence" value="ECO:0007669"/>
    <property type="project" value="TreeGrafter"/>
</dbReference>
<dbReference type="SUPFAM" id="SSF50978">
    <property type="entry name" value="WD40 repeat-like"/>
    <property type="match status" value="2"/>
</dbReference>
<keyword evidence="10" id="KW-0678">Repressor</keyword>
<evidence type="ECO:0000256" key="1">
    <source>
        <dbReference type="ARBA" id="ARBA00004123"/>
    </source>
</evidence>
<evidence type="ECO:0000256" key="8">
    <source>
        <dbReference type="ARBA" id="ARBA00023242"/>
    </source>
</evidence>
<proteinExistence type="inferred from homology"/>